<name>A0A1H4UXL9_PSEAG</name>
<evidence type="ECO:0000313" key="1">
    <source>
        <dbReference type="EMBL" id="SEC73622.1"/>
    </source>
</evidence>
<keyword evidence="2" id="KW-1185">Reference proteome</keyword>
<protein>
    <submittedName>
        <fullName evidence="1">Uncharacterized protein</fullName>
    </submittedName>
</protein>
<dbReference type="OrthoDB" id="7067570at2"/>
<dbReference type="RefSeq" id="WP_090378278.1">
    <property type="nucleotide sequence ID" value="NZ_CP156749.1"/>
</dbReference>
<dbReference type="EMBL" id="FNSC01000001">
    <property type="protein sequence ID" value="SEC73622.1"/>
    <property type="molecule type" value="Genomic_DNA"/>
</dbReference>
<reference evidence="2" key="1">
    <citation type="submission" date="2016-10" db="EMBL/GenBank/DDBJ databases">
        <authorList>
            <person name="Varghese N."/>
            <person name="Submissions S."/>
        </authorList>
    </citation>
    <scope>NUCLEOTIDE SEQUENCE [LARGE SCALE GENOMIC DNA]</scope>
    <source>
        <strain evidence="2">DSM 12111</strain>
    </source>
</reference>
<proteinExistence type="predicted"/>
<dbReference type="STRING" id="53406.SAMN05421553_1357"/>
<organism evidence="1 2">
    <name type="scientific">Pseudomonas anguilliseptica</name>
    <dbReference type="NCBI Taxonomy" id="53406"/>
    <lineage>
        <taxon>Bacteria</taxon>
        <taxon>Pseudomonadati</taxon>
        <taxon>Pseudomonadota</taxon>
        <taxon>Gammaproteobacteria</taxon>
        <taxon>Pseudomonadales</taxon>
        <taxon>Pseudomonadaceae</taxon>
        <taxon>Pseudomonas</taxon>
    </lineage>
</organism>
<dbReference type="Proteomes" id="UP000242849">
    <property type="component" value="Unassembled WGS sequence"/>
</dbReference>
<gene>
    <name evidence="1" type="ORF">SAMN05421553_1357</name>
</gene>
<evidence type="ECO:0000313" key="2">
    <source>
        <dbReference type="Proteomes" id="UP000242849"/>
    </source>
</evidence>
<dbReference type="AlphaFoldDB" id="A0A1H4UXL9"/>
<sequence length="74" mass="7741">MAAAKTTPCRILSACKLDGVGYAPNQVVEFPTVMLGPLKEHGLVDPNKASVEYCLKELGAVAVVHSAAEESDQA</sequence>
<accession>A0A1H4UXL9</accession>